<evidence type="ECO:0000313" key="2">
    <source>
        <dbReference type="EMBL" id="KAJ1142177.1"/>
    </source>
</evidence>
<accession>A0AAV7QRY2</accession>
<evidence type="ECO:0000256" key="1">
    <source>
        <dbReference type="SAM" id="MobiDB-lite"/>
    </source>
</evidence>
<proteinExistence type="predicted"/>
<dbReference type="AlphaFoldDB" id="A0AAV7QRY2"/>
<gene>
    <name evidence="2" type="ORF">NDU88_008504</name>
</gene>
<keyword evidence="3" id="KW-1185">Reference proteome</keyword>
<feature type="region of interest" description="Disordered" evidence="1">
    <location>
        <begin position="49"/>
        <end position="70"/>
    </location>
</feature>
<feature type="region of interest" description="Disordered" evidence="1">
    <location>
        <begin position="92"/>
        <end position="167"/>
    </location>
</feature>
<feature type="compositionally biased region" description="Basic and acidic residues" evidence="1">
    <location>
        <begin position="106"/>
        <end position="126"/>
    </location>
</feature>
<protein>
    <submittedName>
        <fullName evidence="2">Uncharacterized protein</fullName>
    </submittedName>
</protein>
<dbReference type="Proteomes" id="UP001066276">
    <property type="component" value="Chromosome 6"/>
</dbReference>
<evidence type="ECO:0000313" key="3">
    <source>
        <dbReference type="Proteomes" id="UP001066276"/>
    </source>
</evidence>
<comment type="caution">
    <text evidence="2">The sequence shown here is derived from an EMBL/GenBank/DDBJ whole genome shotgun (WGS) entry which is preliminary data.</text>
</comment>
<feature type="compositionally biased region" description="Polar residues" evidence="1">
    <location>
        <begin position="57"/>
        <end position="70"/>
    </location>
</feature>
<organism evidence="2 3">
    <name type="scientific">Pleurodeles waltl</name>
    <name type="common">Iberian ribbed newt</name>
    <dbReference type="NCBI Taxonomy" id="8319"/>
    <lineage>
        <taxon>Eukaryota</taxon>
        <taxon>Metazoa</taxon>
        <taxon>Chordata</taxon>
        <taxon>Craniata</taxon>
        <taxon>Vertebrata</taxon>
        <taxon>Euteleostomi</taxon>
        <taxon>Amphibia</taxon>
        <taxon>Batrachia</taxon>
        <taxon>Caudata</taxon>
        <taxon>Salamandroidea</taxon>
        <taxon>Salamandridae</taxon>
        <taxon>Pleurodelinae</taxon>
        <taxon>Pleurodeles</taxon>
    </lineage>
</organism>
<dbReference type="EMBL" id="JANPWB010000010">
    <property type="protein sequence ID" value="KAJ1142177.1"/>
    <property type="molecule type" value="Genomic_DNA"/>
</dbReference>
<sequence>MIYTRTDKELFFVPFQLGDTEFVYPCMITCWTSALDCRSVCNGPLLTATDPPDSTELHNSATPNQEGQCERSNPLLLLGAEGQSQRLYVIGLLKPESEEDREEETDGRCERSSSTEESHDGSRGDVTDDGESEAQLRDPESSGAGGAQCIFQPRLGKSVAPPGGWKT</sequence>
<reference evidence="2" key="1">
    <citation type="journal article" date="2022" name="bioRxiv">
        <title>Sequencing and chromosome-scale assembly of the giantPleurodeles waltlgenome.</title>
        <authorList>
            <person name="Brown T."/>
            <person name="Elewa A."/>
            <person name="Iarovenko S."/>
            <person name="Subramanian E."/>
            <person name="Araus A.J."/>
            <person name="Petzold A."/>
            <person name="Susuki M."/>
            <person name="Suzuki K.-i.T."/>
            <person name="Hayashi T."/>
            <person name="Toyoda A."/>
            <person name="Oliveira C."/>
            <person name="Osipova E."/>
            <person name="Leigh N.D."/>
            <person name="Simon A."/>
            <person name="Yun M.H."/>
        </authorList>
    </citation>
    <scope>NUCLEOTIDE SEQUENCE</scope>
    <source>
        <strain evidence="2">20211129_DDA</strain>
        <tissue evidence="2">Liver</tissue>
    </source>
</reference>
<name>A0AAV7QRY2_PLEWA</name>